<keyword evidence="1" id="KW-0479">Metal-binding</keyword>
<name>A0AA86Q911_9EUKA</name>
<dbReference type="PROSITE" id="PS52027">
    <property type="entry name" value="ZF_C2HC_C3H"/>
    <property type="match status" value="1"/>
</dbReference>
<organism evidence="7">
    <name type="scientific">Hexamita inflata</name>
    <dbReference type="NCBI Taxonomy" id="28002"/>
    <lineage>
        <taxon>Eukaryota</taxon>
        <taxon>Metamonada</taxon>
        <taxon>Diplomonadida</taxon>
        <taxon>Hexamitidae</taxon>
        <taxon>Hexamitinae</taxon>
        <taxon>Hexamita</taxon>
    </lineage>
</organism>
<feature type="compositionally biased region" description="Low complexity" evidence="5">
    <location>
        <begin position="77"/>
        <end position="101"/>
    </location>
</feature>
<feature type="domain" description="C2HC/C3H-type" evidence="6">
    <location>
        <begin position="129"/>
        <end position="158"/>
    </location>
</feature>
<evidence type="ECO:0000256" key="1">
    <source>
        <dbReference type="ARBA" id="ARBA00022723"/>
    </source>
</evidence>
<evidence type="ECO:0000256" key="3">
    <source>
        <dbReference type="ARBA" id="ARBA00022833"/>
    </source>
</evidence>
<feature type="region of interest" description="Disordered" evidence="5">
    <location>
        <begin position="70"/>
        <end position="130"/>
    </location>
</feature>
<dbReference type="InterPro" id="IPR049899">
    <property type="entry name" value="Znf_C2HC_C3H"/>
</dbReference>
<protein>
    <submittedName>
        <fullName evidence="7">C2HC-type zinc-finger domain-containing protein</fullName>
    </submittedName>
    <submittedName>
        <fullName evidence="8">C2HC-type_zinc-finger domain-containing protein</fullName>
    </submittedName>
</protein>
<reference evidence="7" key="1">
    <citation type="submission" date="2023-06" db="EMBL/GenBank/DDBJ databases">
        <authorList>
            <person name="Kurt Z."/>
        </authorList>
    </citation>
    <scope>NUCLEOTIDE SEQUENCE</scope>
</reference>
<evidence type="ECO:0000313" key="8">
    <source>
        <dbReference type="EMBL" id="CAL6034755.1"/>
    </source>
</evidence>
<evidence type="ECO:0000256" key="4">
    <source>
        <dbReference type="PROSITE-ProRule" id="PRU01371"/>
    </source>
</evidence>
<dbReference type="GO" id="GO:0008270">
    <property type="term" value="F:zinc ion binding"/>
    <property type="evidence" value="ECO:0007669"/>
    <property type="project" value="UniProtKB-KW"/>
</dbReference>
<evidence type="ECO:0000313" key="9">
    <source>
        <dbReference type="Proteomes" id="UP001642409"/>
    </source>
</evidence>
<keyword evidence="9" id="KW-1185">Reference proteome</keyword>
<evidence type="ECO:0000256" key="2">
    <source>
        <dbReference type="ARBA" id="ARBA00022771"/>
    </source>
</evidence>
<comment type="caution">
    <text evidence="7">The sequence shown here is derived from an EMBL/GenBank/DDBJ whole genome shotgun (WGS) entry which is preliminary data.</text>
</comment>
<dbReference type="EMBL" id="CAXDID020000129">
    <property type="protein sequence ID" value="CAL6034755.1"/>
    <property type="molecule type" value="Genomic_DNA"/>
</dbReference>
<reference evidence="8 9" key="2">
    <citation type="submission" date="2024-07" db="EMBL/GenBank/DDBJ databases">
        <authorList>
            <person name="Akdeniz Z."/>
        </authorList>
    </citation>
    <scope>NUCLEOTIDE SEQUENCE [LARGE SCALE GENOMIC DNA]</scope>
</reference>
<evidence type="ECO:0000256" key="5">
    <source>
        <dbReference type="SAM" id="MobiDB-lite"/>
    </source>
</evidence>
<keyword evidence="2 4" id="KW-0863">Zinc-finger</keyword>
<dbReference type="Gene3D" id="3.30.160.60">
    <property type="entry name" value="Classic Zinc Finger"/>
    <property type="match status" value="1"/>
</dbReference>
<keyword evidence="3" id="KW-0862">Zinc</keyword>
<accession>A0AA86Q911</accession>
<sequence>MADQKPFYLVVQLVKSQIYSEKLLRKVQIADAVPSLSLLMDKYPWIKTPAPHAQLGEQTLAPRVQKPKYKIIDEDTQPLPQKQQQKPQPTQKPSTQIKPKQAQPEPEENLKTSKFNPKEQPETVEEGDNRVPCQFCARKFQPDRVGTHEKICAENPAKAKKRPAMIQKVELASGEAPVNKQKKVVGQ</sequence>
<dbReference type="Proteomes" id="UP001642409">
    <property type="component" value="Unassembled WGS sequence"/>
</dbReference>
<proteinExistence type="predicted"/>
<feature type="compositionally biased region" description="Basic and acidic residues" evidence="5">
    <location>
        <begin position="108"/>
        <end position="121"/>
    </location>
</feature>
<evidence type="ECO:0000259" key="6">
    <source>
        <dbReference type="PROSITE" id="PS52027"/>
    </source>
</evidence>
<evidence type="ECO:0000313" key="7">
    <source>
        <dbReference type="EMBL" id="CAI9948349.1"/>
    </source>
</evidence>
<gene>
    <name evidence="8" type="ORF">HINF_LOCUS35602</name>
    <name evidence="7" type="ORF">HINF_LOCUS35994</name>
</gene>
<dbReference type="Pfam" id="PF13913">
    <property type="entry name" value="zf-C2HC_2"/>
    <property type="match status" value="1"/>
</dbReference>
<dbReference type="EMBL" id="CATOUU010000788">
    <property type="protein sequence ID" value="CAI9948349.1"/>
    <property type="molecule type" value="Genomic_DNA"/>
</dbReference>
<dbReference type="AlphaFoldDB" id="A0AA86Q911"/>